<reference evidence="2 3" key="1">
    <citation type="submission" date="2015-06" db="EMBL/GenBank/DDBJ databases">
        <title>Draft genome sequence of the purine-degrading Clostridium cylindrosporum HC-1 (DSM 605).</title>
        <authorList>
            <person name="Poehlein A."/>
            <person name="Schiel-Bengelsdorf B."/>
            <person name="Bengelsdorf F."/>
            <person name="Daniel R."/>
            <person name="Duerre P."/>
        </authorList>
    </citation>
    <scope>NUCLEOTIDE SEQUENCE [LARGE SCALE GENOMIC DNA]</scope>
    <source>
        <strain evidence="2 3">DSM 605</strain>
    </source>
</reference>
<keyword evidence="3" id="KW-1185">Reference proteome</keyword>
<dbReference type="GO" id="GO:0044780">
    <property type="term" value="P:bacterial-type flagellum assembly"/>
    <property type="evidence" value="ECO:0007669"/>
    <property type="project" value="InterPro"/>
</dbReference>
<name>A0A0J8G1Q8_CLOCY</name>
<keyword evidence="1" id="KW-1005">Bacterial flagellum biogenesis</keyword>
<evidence type="ECO:0000313" key="2">
    <source>
        <dbReference type="EMBL" id="KMT21686.1"/>
    </source>
</evidence>
<evidence type="ECO:0000256" key="1">
    <source>
        <dbReference type="ARBA" id="ARBA00022795"/>
    </source>
</evidence>
<dbReference type="SUPFAM" id="SSF140566">
    <property type="entry name" value="FlgN-like"/>
    <property type="match status" value="1"/>
</dbReference>
<keyword evidence="2" id="KW-0969">Cilium</keyword>
<keyword evidence="2" id="KW-0282">Flagellum</keyword>
<keyword evidence="2" id="KW-0966">Cell projection</keyword>
<dbReference type="Pfam" id="PF05130">
    <property type="entry name" value="FlgN"/>
    <property type="match status" value="1"/>
</dbReference>
<comment type="caution">
    <text evidence="2">The sequence shown here is derived from an EMBL/GenBank/DDBJ whole genome shotgun (WGS) entry which is preliminary data.</text>
</comment>
<dbReference type="EMBL" id="LFVU01000027">
    <property type="protein sequence ID" value="KMT21686.1"/>
    <property type="molecule type" value="Genomic_DNA"/>
</dbReference>
<proteinExistence type="predicted"/>
<dbReference type="RefSeq" id="WP_048571102.1">
    <property type="nucleotide sequence ID" value="NZ_LFVU01000027.1"/>
</dbReference>
<sequence>MNITLNEIYNYLLETFRELDSLLDKEKEVLMENKGGELLKVVEEKKVLVRKISLLEEKRISLTKEMTISDLVLAGFVTEEDINSLKNLAKSIEYKNETNKMLTNQSLHFIKAIKFALTPNQNRVTTYGNQGIIGEKAADSIFSTKL</sequence>
<dbReference type="STRING" id="1121307.CLCY_2c04480"/>
<dbReference type="AlphaFoldDB" id="A0A0J8G1Q8"/>
<dbReference type="InterPro" id="IPR036679">
    <property type="entry name" value="FlgN-like_sf"/>
</dbReference>
<dbReference type="PATRIC" id="fig|1121307.3.peg.1306"/>
<dbReference type="Gene3D" id="1.20.58.300">
    <property type="entry name" value="FlgN-like"/>
    <property type="match status" value="1"/>
</dbReference>
<organism evidence="2 3">
    <name type="scientific">Clostridium cylindrosporum DSM 605</name>
    <dbReference type="NCBI Taxonomy" id="1121307"/>
    <lineage>
        <taxon>Bacteria</taxon>
        <taxon>Bacillati</taxon>
        <taxon>Bacillota</taxon>
        <taxon>Clostridia</taxon>
        <taxon>Eubacteriales</taxon>
        <taxon>Clostridiaceae</taxon>
        <taxon>Clostridium</taxon>
    </lineage>
</organism>
<dbReference type="InterPro" id="IPR007809">
    <property type="entry name" value="FlgN-like"/>
</dbReference>
<protein>
    <submittedName>
        <fullName evidence="2">Flagellar protein FlgN</fullName>
    </submittedName>
</protein>
<evidence type="ECO:0000313" key="3">
    <source>
        <dbReference type="Proteomes" id="UP000036756"/>
    </source>
</evidence>
<accession>A0A0J8G1Q8</accession>
<gene>
    <name evidence="2" type="primary">flgN</name>
    <name evidence="2" type="ORF">CLCY_2c04480</name>
</gene>
<dbReference type="Proteomes" id="UP000036756">
    <property type="component" value="Unassembled WGS sequence"/>
</dbReference>